<dbReference type="Gene3D" id="3.10.20.90">
    <property type="entry name" value="Phosphatidylinositol 3-kinase Catalytic Subunit, Chain A, domain 1"/>
    <property type="match status" value="1"/>
</dbReference>
<dbReference type="InterPro" id="IPR000626">
    <property type="entry name" value="Ubiquitin-like_dom"/>
</dbReference>
<proteinExistence type="predicted"/>
<evidence type="ECO:0000259" key="2">
    <source>
        <dbReference type="PROSITE" id="PS50030"/>
    </source>
</evidence>
<dbReference type="EMBL" id="HE575323">
    <property type="protein sequence ID" value="CCC93653.1"/>
    <property type="molecule type" value="Genomic_DNA"/>
</dbReference>
<reference evidence="4" key="1">
    <citation type="journal article" date="2012" name="Proc. Natl. Acad. Sci. U.S.A.">
        <title>Antigenic diversity is generated by distinct evolutionary mechanisms in African trypanosome species.</title>
        <authorList>
            <person name="Jackson A.P."/>
            <person name="Berry A."/>
            <person name="Aslett M."/>
            <person name="Allison H.C."/>
            <person name="Burton P."/>
            <person name="Vavrova-Anderson J."/>
            <person name="Brown R."/>
            <person name="Browne H."/>
            <person name="Corton N."/>
            <person name="Hauser H."/>
            <person name="Gamble J."/>
            <person name="Gilderthorp R."/>
            <person name="Marcello L."/>
            <person name="McQuillan J."/>
            <person name="Otto T.D."/>
            <person name="Quail M.A."/>
            <person name="Sanders M.J."/>
            <person name="van Tonder A."/>
            <person name="Ginger M.L."/>
            <person name="Field M.C."/>
            <person name="Barry J.D."/>
            <person name="Hertz-Fowler C."/>
            <person name="Berriman M."/>
        </authorList>
    </citation>
    <scope>NUCLEOTIDE SEQUENCE</scope>
    <source>
        <strain evidence="4">IL3000</strain>
    </source>
</reference>
<dbReference type="InterPro" id="IPR015496">
    <property type="entry name" value="Ubiquilin"/>
</dbReference>
<organism evidence="4">
    <name type="scientific">Trypanosoma congolense (strain IL3000)</name>
    <dbReference type="NCBI Taxonomy" id="1068625"/>
    <lineage>
        <taxon>Eukaryota</taxon>
        <taxon>Discoba</taxon>
        <taxon>Euglenozoa</taxon>
        <taxon>Kinetoplastea</taxon>
        <taxon>Metakinetoplastina</taxon>
        <taxon>Trypanosomatida</taxon>
        <taxon>Trypanosomatidae</taxon>
        <taxon>Trypanosoma</taxon>
        <taxon>Nannomonas</taxon>
    </lineage>
</organism>
<evidence type="ECO:0000256" key="1">
    <source>
        <dbReference type="SAM" id="MobiDB-lite"/>
    </source>
</evidence>
<dbReference type="InterPro" id="IPR029071">
    <property type="entry name" value="Ubiquitin-like_domsf"/>
</dbReference>
<feature type="domain" description="UBA" evidence="2">
    <location>
        <begin position="247"/>
        <end position="293"/>
    </location>
</feature>
<dbReference type="VEuPathDB" id="TriTrypDB:TcIL3000_10_4160"/>
<dbReference type="AlphaFoldDB" id="G0UW87"/>
<feature type="compositionally biased region" description="Low complexity" evidence="1">
    <location>
        <begin position="90"/>
        <end position="105"/>
    </location>
</feature>
<dbReference type="InterPro" id="IPR009060">
    <property type="entry name" value="UBA-like_sf"/>
</dbReference>
<dbReference type="GO" id="GO:0031593">
    <property type="term" value="F:polyubiquitin modification-dependent protein binding"/>
    <property type="evidence" value="ECO:0007669"/>
    <property type="project" value="TreeGrafter"/>
</dbReference>
<dbReference type="PROSITE" id="PS50030">
    <property type="entry name" value="UBA"/>
    <property type="match status" value="1"/>
</dbReference>
<accession>G0UW87</accession>
<dbReference type="SUPFAM" id="SSF46934">
    <property type="entry name" value="UBA-like"/>
    <property type="match status" value="1"/>
</dbReference>
<dbReference type="GO" id="GO:0006511">
    <property type="term" value="P:ubiquitin-dependent protein catabolic process"/>
    <property type="evidence" value="ECO:0007669"/>
    <property type="project" value="TreeGrafter"/>
</dbReference>
<dbReference type="PANTHER" id="PTHR10677">
    <property type="entry name" value="UBIQUILIN"/>
    <property type="match status" value="1"/>
</dbReference>
<sequence length="293" mass="31283">MSITIKLSNGNQKAVDVPDLSITVARLKELTEGIIEIPVAEQRIVFKGKVLKDTDILSAVGLEHGQAVHVVRGQRPKTQAASLPGSAVGSTTQVPSSNNSSVPGSDAGHNTLNPYMALTGNAFAPSGLGAHTTGTTGPALPPFDGGMAQMMQNPMFFQLLQDMMSNPQFMQQIMQQTASIPGDNTGLQNLLSNPMFMQHAMQLMSNPTFVQRAVQAMSGRAPDPSLFGQANANPADAFQGFGLPQQQGDPRVLYQSQLQQLRDMGFPNEEANIAALRQSQGNIDFAIERLLNG</sequence>
<gene>
    <name evidence="4" type="ORF">TCIL3000_10_4160</name>
</gene>
<feature type="region of interest" description="Disordered" evidence="1">
    <location>
        <begin position="73"/>
        <end position="109"/>
    </location>
</feature>
<dbReference type="Pfam" id="PF00627">
    <property type="entry name" value="UBA"/>
    <property type="match status" value="1"/>
</dbReference>
<dbReference type="PROSITE" id="PS50053">
    <property type="entry name" value="UBIQUITIN_2"/>
    <property type="match status" value="1"/>
</dbReference>
<dbReference type="InterPro" id="IPR015940">
    <property type="entry name" value="UBA"/>
</dbReference>
<dbReference type="Gene3D" id="1.10.8.10">
    <property type="entry name" value="DNA helicase RuvA subunit, C-terminal domain"/>
    <property type="match status" value="1"/>
</dbReference>
<name>G0UW87_TRYCI</name>
<dbReference type="SMART" id="SM00165">
    <property type="entry name" value="UBA"/>
    <property type="match status" value="1"/>
</dbReference>
<dbReference type="GO" id="GO:0005829">
    <property type="term" value="C:cytosol"/>
    <property type="evidence" value="ECO:0007669"/>
    <property type="project" value="TreeGrafter"/>
</dbReference>
<dbReference type="SMART" id="SM00727">
    <property type="entry name" value="STI1"/>
    <property type="match status" value="2"/>
</dbReference>
<dbReference type="SMART" id="SM00213">
    <property type="entry name" value="UBQ"/>
    <property type="match status" value="1"/>
</dbReference>
<protein>
    <submittedName>
        <fullName evidence="4">Putative ubiquitin-like protein DSK2</fullName>
    </submittedName>
</protein>
<evidence type="ECO:0000259" key="3">
    <source>
        <dbReference type="PROSITE" id="PS50053"/>
    </source>
</evidence>
<dbReference type="PANTHER" id="PTHR10677:SF3">
    <property type="entry name" value="FI07626P-RELATED"/>
    <property type="match status" value="1"/>
</dbReference>
<dbReference type="InterPro" id="IPR006636">
    <property type="entry name" value="STI1_HS-bd"/>
</dbReference>
<dbReference type="SUPFAM" id="SSF54236">
    <property type="entry name" value="Ubiquitin-like"/>
    <property type="match status" value="1"/>
</dbReference>
<dbReference type="FunFam" id="1.10.8.10:FF:000109">
    <property type="entry name" value="Ubiquitin-like protein DSK2"/>
    <property type="match status" value="1"/>
</dbReference>
<feature type="domain" description="Ubiquitin-like" evidence="3">
    <location>
        <begin position="1"/>
        <end position="77"/>
    </location>
</feature>
<evidence type="ECO:0000313" key="4">
    <source>
        <dbReference type="EMBL" id="CCC93653.1"/>
    </source>
</evidence>
<dbReference type="Pfam" id="PF23195">
    <property type="entry name" value="UBQLN1"/>
    <property type="match status" value="1"/>
</dbReference>
<dbReference type="Pfam" id="PF00240">
    <property type="entry name" value="ubiquitin"/>
    <property type="match status" value="1"/>
</dbReference>
<dbReference type="CDD" id="cd14399">
    <property type="entry name" value="UBA_PLICs"/>
    <property type="match status" value="1"/>
</dbReference>